<dbReference type="STRING" id="767452.AVL62_08765"/>
<keyword evidence="2" id="KW-1185">Reference proteome</keyword>
<dbReference type="RefSeq" id="WP_058892331.1">
    <property type="nucleotide sequence ID" value="NZ_LQBL01000032.1"/>
</dbReference>
<gene>
    <name evidence="1" type="ORF">AVL62_08765</name>
</gene>
<protein>
    <submittedName>
        <fullName evidence="1">Uncharacterized protein</fullName>
    </submittedName>
</protein>
<proteinExistence type="predicted"/>
<dbReference type="Proteomes" id="UP000054837">
    <property type="component" value="Unassembled WGS sequence"/>
</dbReference>
<dbReference type="AlphaFoldDB" id="A0A0W8I138"/>
<sequence>MTEALPSLGVFGLALLPLLGVWLGQRLQGRTGHAAWLRDKRLEVYIDALEFLSEYPDSPLERAWEVPGYQGPGASEPGRLSEEHWGRFGALSVRLGLLGPGGVERAWSVAVREADEASHEARLAIQDEAHAPDLNTRAAAAVRAGEAQRGLELAMRRALRGERWWKNVARRT</sequence>
<comment type="caution">
    <text evidence="1">The sequence shown here is derived from an EMBL/GenBank/DDBJ whole genome shotgun (WGS) entry which is preliminary data.</text>
</comment>
<evidence type="ECO:0000313" key="2">
    <source>
        <dbReference type="Proteomes" id="UP000054837"/>
    </source>
</evidence>
<accession>A0A0W8I138</accession>
<dbReference type="EMBL" id="LQBL01000032">
    <property type="protein sequence ID" value="KUG51435.1"/>
    <property type="molecule type" value="Genomic_DNA"/>
</dbReference>
<reference evidence="1 2" key="1">
    <citation type="submission" date="2015-12" db="EMBL/GenBank/DDBJ databases">
        <title>Serinicoccus chungangenesis strain CD08_5 genome sequencing and assembly.</title>
        <authorList>
            <person name="Chander A.M."/>
            <person name="Kaur G."/>
            <person name="Nair G.R."/>
            <person name="Dhawan D.K."/>
            <person name="Kochhar R.K."/>
            <person name="Mayilraj S."/>
            <person name="Bhadada S.K."/>
        </authorList>
    </citation>
    <scope>NUCLEOTIDE SEQUENCE [LARGE SCALE GENOMIC DNA]</scope>
    <source>
        <strain evidence="1 2">CD08_5</strain>
    </source>
</reference>
<evidence type="ECO:0000313" key="1">
    <source>
        <dbReference type="EMBL" id="KUG51435.1"/>
    </source>
</evidence>
<name>A0A0W8I138_9MICO</name>
<organism evidence="1 2">
    <name type="scientific">Serinicoccus chungangensis</name>
    <dbReference type="NCBI Taxonomy" id="767452"/>
    <lineage>
        <taxon>Bacteria</taxon>
        <taxon>Bacillati</taxon>
        <taxon>Actinomycetota</taxon>
        <taxon>Actinomycetes</taxon>
        <taxon>Micrococcales</taxon>
        <taxon>Ornithinimicrobiaceae</taxon>
        <taxon>Serinicoccus</taxon>
    </lineage>
</organism>